<dbReference type="SUPFAM" id="SSF53756">
    <property type="entry name" value="UDP-Glycosyltransferase/glycogen phosphorylase"/>
    <property type="match status" value="1"/>
</dbReference>
<evidence type="ECO:0000313" key="3">
    <source>
        <dbReference type="Proteomes" id="UP001629246"/>
    </source>
</evidence>
<keyword evidence="3" id="KW-1185">Reference proteome</keyword>
<gene>
    <name evidence="2" type="ORF">PQR62_09985</name>
</gene>
<evidence type="ECO:0000313" key="2">
    <source>
        <dbReference type="EMBL" id="MFL9924595.1"/>
    </source>
</evidence>
<dbReference type="Proteomes" id="UP001629246">
    <property type="component" value="Unassembled WGS sequence"/>
</dbReference>
<organism evidence="2 3">
    <name type="scientific">Herbaspirillum lusitanum</name>
    <dbReference type="NCBI Taxonomy" id="213312"/>
    <lineage>
        <taxon>Bacteria</taxon>
        <taxon>Pseudomonadati</taxon>
        <taxon>Pseudomonadota</taxon>
        <taxon>Betaproteobacteria</taxon>
        <taxon>Burkholderiales</taxon>
        <taxon>Oxalobacteraceae</taxon>
        <taxon>Herbaspirillum</taxon>
    </lineage>
</organism>
<dbReference type="InterPro" id="IPR055259">
    <property type="entry name" value="YkvP/CgeB_Glyco_trans-like"/>
</dbReference>
<protein>
    <submittedName>
        <fullName evidence="2">Glycosyltransferase</fullName>
    </submittedName>
</protein>
<name>A0ABW9A884_9BURK</name>
<dbReference type="Gene3D" id="3.40.50.2000">
    <property type="entry name" value="Glycogen Phosphorylase B"/>
    <property type="match status" value="1"/>
</dbReference>
<proteinExistence type="predicted"/>
<feature type="domain" description="Spore protein YkvP/CgeB glycosyl transferase-like" evidence="1">
    <location>
        <begin position="245"/>
        <end position="358"/>
    </location>
</feature>
<accession>A0ABW9A884</accession>
<evidence type="ECO:0000259" key="1">
    <source>
        <dbReference type="Pfam" id="PF13524"/>
    </source>
</evidence>
<reference evidence="2 3" key="1">
    <citation type="journal article" date="2024" name="Chem. Sci.">
        <title>Discovery of megapolipeptins by genome mining of a Burkholderiales bacteria collection.</title>
        <authorList>
            <person name="Paulo B.S."/>
            <person name="Recchia M.J.J."/>
            <person name="Lee S."/>
            <person name="Fergusson C.H."/>
            <person name="Romanowski S.B."/>
            <person name="Hernandez A."/>
            <person name="Krull N."/>
            <person name="Liu D.Y."/>
            <person name="Cavanagh H."/>
            <person name="Bos A."/>
            <person name="Gray C.A."/>
            <person name="Murphy B.T."/>
            <person name="Linington R.G."/>
            <person name="Eustaquio A.S."/>
        </authorList>
    </citation>
    <scope>NUCLEOTIDE SEQUENCE [LARGE SCALE GENOMIC DNA]</scope>
    <source>
        <strain evidence="2 3">RL21-008-BIB-A</strain>
    </source>
</reference>
<sequence length="365" mass="41830">MRLFQLMPLGDAYLQYFSTKHGWPSSADSEQIRQHLLSDRFLSSHILEPIDQRKEWAFISVPDDMHSQRTWAKEKGMPVSASTEEIVLAQIEDHRTEVFYNHGPITYDSKFIRRLPGTVKASLCWIASPIKGADLSSHDRCLCNFQGLLEQWQKLGLKTAWFEPAHDPAASEYVKGRDRQVDIAFAGGYSRHHVKRNDLLKRISKLGDRYDVRFHFLLGKAARIVNHNFLFRRAFSDLAIDSDLRKVTRPPVFGRSLYELFGNAKIVINAAIDMASQYRGNMRCWEAMGCGALMLSDAGIYPEGMTAGRDFETYVDADDAIMKIEMILADYGGWFAMAESGRKNIENCYTKEHQWRAFEKLVESI</sequence>
<dbReference type="EMBL" id="JAQQFM010000004">
    <property type="protein sequence ID" value="MFL9924595.1"/>
    <property type="molecule type" value="Genomic_DNA"/>
</dbReference>
<comment type="caution">
    <text evidence="2">The sequence shown here is derived from an EMBL/GenBank/DDBJ whole genome shotgun (WGS) entry which is preliminary data.</text>
</comment>
<dbReference type="Pfam" id="PF13524">
    <property type="entry name" value="Glyco_trans_1_2"/>
    <property type="match status" value="1"/>
</dbReference>
<dbReference type="RefSeq" id="WP_408157395.1">
    <property type="nucleotide sequence ID" value="NZ_JAQQFM010000004.1"/>
</dbReference>